<keyword evidence="3" id="KW-0949">S-adenosyl-L-methionine</keyword>
<dbReference type="STRING" id="573413.Spirs_3129"/>
<dbReference type="HOGENOM" id="CLU_069129_8_2_12"/>
<keyword evidence="2" id="KW-0808">Transferase</keyword>
<dbReference type="EMBL" id="CP002116">
    <property type="protein sequence ID" value="ADK82227.1"/>
    <property type="molecule type" value="Genomic_DNA"/>
</dbReference>
<protein>
    <submittedName>
        <fullName evidence="5">Methyltransferase type 12</fullName>
    </submittedName>
</protein>
<proteinExistence type="predicted"/>
<dbReference type="Gene3D" id="3.40.50.150">
    <property type="entry name" value="Vaccinia Virus protein VP39"/>
    <property type="match status" value="1"/>
</dbReference>
<dbReference type="OrthoDB" id="9791837at2"/>
<dbReference type="GO" id="GO:0008168">
    <property type="term" value="F:methyltransferase activity"/>
    <property type="evidence" value="ECO:0007669"/>
    <property type="project" value="UniProtKB-KW"/>
</dbReference>
<name>E1R4Y9_SEDSS</name>
<dbReference type="eggNOG" id="COG2226">
    <property type="taxonomic scope" value="Bacteria"/>
</dbReference>
<dbReference type="KEGG" id="ssm:Spirs_3129"/>
<dbReference type="AlphaFoldDB" id="E1R4Y9"/>
<dbReference type="CDD" id="cd02440">
    <property type="entry name" value="AdoMet_MTases"/>
    <property type="match status" value="1"/>
</dbReference>
<keyword evidence="6" id="KW-1185">Reference proteome</keyword>
<accession>E1R4Y9</accession>
<dbReference type="RefSeq" id="WP_013255686.1">
    <property type="nucleotide sequence ID" value="NC_014364.1"/>
</dbReference>
<dbReference type="InterPro" id="IPR029063">
    <property type="entry name" value="SAM-dependent_MTases_sf"/>
</dbReference>
<gene>
    <name evidence="5" type="ordered locus">Spirs_3129</name>
</gene>
<evidence type="ECO:0000259" key="4">
    <source>
        <dbReference type="Pfam" id="PF13649"/>
    </source>
</evidence>
<dbReference type="GO" id="GO:0032259">
    <property type="term" value="P:methylation"/>
    <property type="evidence" value="ECO:0007669"/>
    <property type="project" value="UniProtKB-KW"/>
</dbReference>
<dbReference type="SUPFAM" id="SSF53335">
    <property type="entry name" value="S-adenosyl-L-methionine-dependent methyltransferases"/>
    <property type="match status" value="1"/>
</dbReference>
<evidence type="ECO:0000256" key="3">
    <source>
        <dbReference type="ARBA" id="ARBA00022691"/>
    </source>
</evidence>
<dbReference type="Gene3D" id="2.20.25.110">
    <property type="entry name" value="S-adenosyl-L-methionine-dependent methyltransferases"/>
    <property type="match status" value="1"/>
</dbReference>
<organism evidence="5 6">
    <name type="scientific">Sediminispirochaeta smaragdinae (strain DSM 11293 / JCM 15392 / SEBR 4228)</name>
    <name type="common">Spirochaeta smaragdinae</name>
    <dbReference type="NCBI Taxonomy" id="573413"/>
    <lineage>
        <taxon>Bacteria</taxon>
        <taxon>Pseudomonadati</taxon>
        <taxon>Spirochaetota</taxon>
        <taxon>Spirochaetia</taxon>
        <taxon>Spirochaetales</taxon>
        <taxon>Spirochaetaceae</taxon>
        <taxon>Sediminispirochaeta</taxon>
    </lineage>
</organism>
<dbReference type="Pfam" id="PF13649">
    <property type="entry name" value="Methyltransf_25"/>
    <property type="match status" value="1"/>
</dbReference>
<sequence length="251" mass="28132">MLKGNYDHIAAIYESLFPLSSQTLDCVAAYVKTAEKRVLDVGCGTGELAFALRQRGFDVVGIDSDPSMIKRAKERSGGRCGIDFTLLAMEKLKGCFVGSSFSLITCIGNTIAHLRDKKGLLEFSHVVFDLLVPSGPLLLQVLNYDMILRWRPVQLPPIVKSDLRFLRFYDYSRLPFTILFTARLEDSDGKLLDERRLELSPFTRDDICSVLEKSGFEDVTCFGGFDRSEPGEEKLPLVVSARKPGDVMQQY</sequence>
<reference evidence="5 6" key="1">
    <citation type="journal article" date="2010" name="Stand. Genomic Sci.">
        <title>Complete genome sequence of Spirochaeta smaragdinae type strain (SEBR 4228).</title>
        <authorList>
            <person name="Mavromatis K."/>
            <person name="Yasawong M."/>
            <person name="Chertkov O."/>
            <person name="Lapidus A."/>
            <person name="Lucas S."/>
            <person name="Nolan M."/>
            <person name="Del Rio T.G."/>
            <person name="Tice H."/>
            <person name="Cheng J.F."/>
            <person name="Pitluck S."/>
            <person name="Liolios K."/>
            <person name="Ivanova N."/>
            <person name="Tapia R."/>
            <person name="Han C."/>
            <person name="Bruce D."/>
            <person name="Goodwin L."/>
            <person name="Pati A."/>
            <person name="Chen A."/>
            <person name="Palaniappan K."/>
            <person name="Land M."/>
            <person name="Hauser L."/>
            <person name="Chang Y.J."/>
            <person name="Jeffries C.D."/>
            <person name="Detter J.C."/>
            <person name="Rohde M."/>
            <person name="Brambilla E."/>
            <person name="Spring S."/>
            <person name="Goker M."/>
            <person name="Sikorski J."/>
            <person name="Woyke T."/>
            <person name="Bristow J."/>
            <person name="Eisen J.A."/>
            <person name="Markowitz V."/>
            <person name="Hugenholtz P."/>
            <person name="Klenk H.P."/>
            <person name="Kyrpides N.C."/>
        </authorList>
    </citation>
    <scope>NUCLEOTIDE SEQUENCE [LARGE SCALE GENOMIC DNA]</scope>
    <source>
        <strain evidence="6">DSM 11293 / JCM 15392 / SEBR 4228</strain>
    </source>
</reference>
<evidence type="ECO:0000256" key="1">
    <source>
        <dbReference type="ARBA" id="ARBA00022603"/>
    </source>
</evidence>
<evidence type="ECO:0000313" key="6">
    <source>
        <dbReference type="Proteomes" id="UP000002318"/>
    </source>
</evidence>
<dbReference type="PANTHER" id="PTHR43464">
    <property type="entry name" value="METHYLTRANSFERASE"/>
    <property type="match status" value="1"/>
</dbReference>
<evidence type="ECO:0000256" key="2">
    <source>
        <dbReference type="ARBA" id="ARBA00022679"/>
    </source>
</evidence>
<dbReference type="Proteomes" id="UP000002318">
    <property type="component" value="Chromosome"/>
</dbReference>
<evidence type="ECO:0000313" key="5">
    <source>
        <dbReference type="EMBL" id="ADK82227.1"/>
    </source>
</evidence>
<keyword evidence="1 5" id="KW-0489">Methyltransferase</keyword>
<feature type="domain" description="Methyltransferase" evidence="4">
    <location>
        <begin position="38"/>
        <end position="133"/>
    </location>
</feature>
<dbReference type="PANTHER" id="PTHR43464:SF19">
    <property type="entry name" value="UBIQUINONE BIOSYNTHESIS O-METHYLTRANSFERASE, MITOCHONDRIAL"/>
    <property type="match status" value="1"/>
</dbReference>
<dbReference type="InterPro" id="IPR041698">
    <property type="entry name" value="Methyltransf_25"/>
</dbReference>